<sequence>MNESISTPDIHHGPLYKRVKRLLTQGLAAGEWKPNEAIPSESKLAQRFNVSIGTVRKAIDELAAENILVRQQGRGTFVATHSVNRYLYHFYHVINEDGTKHLPVPELLLYRRIKADARLAAHLNLDRGDRVIHVRNLLRMQGKPVEVYDIYLDAARFDALDRESFEQRKGPVYQLYQERLGLNVIRTSEQLRAVGVGAEEGQLLGVAANTPVLQVERIAYTYHDMPVEYRCSLVNTTGHVYQSDQEARP</sequence>
<dbReference type="SMART" id="SM00866">
    <property type="entry name" value="UTRA"/>
    <property type="match status" value="1"/>
</dbReference>
<reference evidence="5 6" key="1">
    <citation type="journal article" date="2011" name="Stand. Genomic Sci.">
        <title>Complete genome sequence of 'Thioalkalivibrio sulfidophilus' HL-EbGr7.</title>
        <authorList>
            <person name="Muyzer G."/>
            <person name="Sorokin D.Y."/>
            <person name="Mavromatis K."/>
            <person name="Lapidus A."/>
            <person name="Clum A."/>
            <person name="Ivanova N."/>
            <person name="Pati A."/>
            <person name="d'Haeseleer P."/>
            <person name="Woyke T."/>
            <person name="Kyrpides N.C."/>
        </authorList>
    </citation>
    <scope>NUCLEOTIDE SEQUENCE [LARGE SCALE GENOMIC DNA]</scope>
    <source>
        <strain evidence="5 6">HL-EbGR7</strain>
    </source>
</reference>
<organism evidence="5 6">
    <name type="scientific">Thioalkalivibrio sulfidiphilus (strain HL-EbGR7)</name>
    <dbReference type="NCBI Taxonomy" id="396588"/>
    <lineage>
        <taxon>Bacteria</taxon>
        <taxon>Pseudomonadati</taxon>
        <taxon>Pseudomonadota</taxon>
        <taxon>Gammaproteobacteria</taxon>
        <taxon>Chromatiales</taxon>
        <taxon>Ectothiorhodospiraceae</taxon>
        <taxon>Thioalkalivibrio</taxon>
    </lineage>
</organism>
<dbReference type="InterPro" id="IPR036388">
    <property type="entry name" value="WH-like_DNA-bd_sf"/>
</dbReference>
<dbReference type="Proteomes" id="UP000002383">
    <property type="component" value="Chromosome"/>
</dbReference>
<dbReference type="CDD" id="cd07377">
    <property type="entry name" value="WHTH_GntR"/>
    <property type="match status" value="1"/>
</dbReference>
<dbReference type="GO" id="GO:0003700">
    <property type="term" value="F:DNA-binding transcription factor activity"/>
    <property type="evidence" value="ECO:0007669"/>
    <property type="project" value="InterPro"/>
</dbReference>
<evidence type="ECO:0000256" key="1">
    <source>
        <dbReference type="ARBA" id="ARBA00023015"/>
    </source>
</evidence>
<dbReference type="GO" id="GO:0003677">
    <property type="term" value="F:DNA binding"/>
    <property type="evidence" value="ECO:0007669"/>
    <property type="project" value="UniProtKB-KW"/>
</dbReference>
<dbReference type="SMART" id="SM00345">
    <property type="entry name" value="HTH_GNTR"/>
    <property type="match status" value="1"/>
</dbReference>
<dbReference type="AlphaFoldDB" id="B8GSC7"/>
<dbReference type="InterPro" id="IPR028978">
    <property type="entry name" value="Chorismate_lyase_/UTRA_dom_sf"/>
</dbReference>
<dbReference type="FunFam" id="1.10.10.10:FF:000079">
    <property type="entry name" value="GntR family transcriptional regulator"/>
    <property type="match status" value="1"/>
</dbReference>
<evidence type="ECO:0000313" key="6">
    <source>
        <dbReference type="Proteomes" id="UP000002383"/>
    </source>
</evidence>
<keyword evidence="2" id="KW-0238">DNA-binding</keyword>
<keyword evidence="1" id="KW-0805">Transcription regulation</keyword>
<feature type="domain" description="HTH gntR-type" evidence="4">
    <location>
        <begin position="13"/>
        <end position="81"/>
    </location>
</feature>
<dbReference type="SUPFAM" id="SSF46785">
    <property type="entry name" value="Winged helix' DNA-binding domain"/>
    <property type="match status" value="1"/>
</dbReference>
<dbReference type="InterPro" id="IPR000524">
    <property type="entry name" value="Tscrpt_reg_HTH_GntR"/>
</dbReference>
<evidence type="ECO:0000313" key="5">
    <source>
        <dbReference type="EMBL" id="ACL72831.1"/>
    </source>
</evidence>
<evidence type="ECO:0000256" key="2">
    <source>
        <dbReference type="ARBA" id="ARBA00023125"/>
    </source>
</evidence>
<dbReference type="SUPFAM" id="SSF64288">
    <property type="entry name" value="Chorismate lyase-like"/>
    <property type="match status" value="1"/>
</dbReference>
<dbReference type="OrthoDB" id="7173258at2"/>
<accession>B8GSC7</accession>
<dbReference type="Pfam" id="PF07702">
    <property type="entry name" value="UTRA"/>
    <property type="match status" value="1"/>
</dbReference>
<dbReference type="InterPro" id="IPR011663">
    <property type="entry name" value="UTRA"/>
</dbReference>
<dbReference type="RefSeq" id="WP_012638313.1">
    <property type="nucleotide sequence ID" value="NC_011901.1"/>
</dbReference>
<dbReference type="eggNOG" id="COG2188">
    <property type="taxonomic scope" value="Bacteria"/>
</dbReference>
<dbReference type="Gene3D" id="3.40.1410.10">
    <property type="entry name" value="Chorismate lyase-like"/>
    <property type="match status" value="1"/>
</dbReference>
<proteinExistence type="predicted"/>
<dbReference type="InterPro" id="IPR036390">
    <property type="entry name" value="WH_DNA-bd_sf"/>
</dbReference>
<dbReference type="PANTHER" id="PTHR44846">
    <property type="entry name" value="MANNOSYL-D-GLYCERATE TRANSPORT/METABOLISM SYSTEM REPRESSOR MNGR-RELATED"/>
    <property type="match status" value="1"/>
</dbReference>
<dbReference type="HOGENOM" id="CLU_063236_3_0_6"/>
<dbReference type="Gene3D" id="1.10.10.10">
    <property type="entry name" value="Winged helix-like DNA-binding domain superfamily/Winged helix DNA-binding domain"/>
    <property type="match status" value="1"/>
</dbReference>
<dbReference type="PROSITE" id="PS50949">
    <property type="entry name" value="HTH_GNTR"/>
    <property type="match status" value="1"/>
</dbReference>
<dbReference type="InterPro" id="IPR050679">
    <property type="entry name" value="Bact_HTH_transcr_reg"/>
</dbReference>
<keyword evidence="3" id="KW-0804">Transcription</keyword>
<name>B8GSC7_THISH</name>
<evidence type="ECO:0000259" key="4">
    <source>
        <dbReference type="PROSITE" id="PS50949"/>
    </source>
</evidence>
<evidence type="ECO:0000256" key="3">
    <source>
        <dbReference type="ARBA" id="ARBA00023163"/>
    </source>
</evidence>
<dbReference type="Pfam" id="PF00392">
    <property type="entry name" value="GntR"/>
    <property type="match status" value="1"/>
</dbReference>
<dbReference type="STRING" id="396588.Tgr7_1749"/>
<gene>
    <name evidence="5" type="ordered locus">Tgr7_1749</name>
</gene>
<dbReference type="PRINTS" id="PR00035">
    <property type="entry name" value="HTHGNTR"/>
</dbReference>
<dbReference type="PANTHER" id="PTHR44846:SF1">
    <property type="entry name" value="MANNOSYL-D-GLYCERATE TRANSPORT_METABOLISM SYSTEM REPRESSOR MNGR-RELATED"/>
    <property type="match status" value="1"/>
</dbReference>
<protein>
    <submittedName>
        <fullName evidence="5">Transcriptional regulator, GntR family</fullName>
    </submittedName>
</protein>
<dbReference type="GO" id="GO:0045892">
    <property type="term" value="P:negative regulation of DNA-templated transcription"/>
    <property type="evidence" value="ECO:0007669"/>
    <property type="project" value="TreeGrafter"/>
</dbReference>
<keyword evidence="6" id="KW-1185">Reference proteome</keyword>
<dbReference type="KEGG" id="tgr:Tgr7_1749"/>
<dbReference type="EMBL" id="CP001339">
    <property type="protein sequence ID" value="ACL72831.1"/>
    <property type="molecule type" value="Genomic_DNA"/>
</dbReference>